<dbReference type="EMBL" id="MK072135">
    <property type="protein sequence ID" value="AYV79168.1"/>
    <property type="molecule type" value="Genomic_DNA"/>
</dbReference>
<dbReference type="InterPro" id="IPR036770">
    <property type="entry name" value="Ankyrin_rpt-contain_sf"/>
</dbReference>
<evidence type="ECO:0008006" key="2">
    <source>
        <dbReference type="Google" id="ProtNLM"/>
    </source>
</evidence>
<dbReference type="Pfam" id="PF12796">
    <property type="entry name" value="Ank_2"/>
    <property type="match status" value="1"/>
</dbReference>
<dbReference type="SMART" id="SM00248">
    <property type="entry name" value="ANK"/>
    <property type="match status" value="3"/>
</dbReference>
<organism evidence="1">
    <name type="scientific">Faunusvirus sp</name>
    <dbReference type="NCBI Taxonomy" id="2487766"/>
    <lineage>
        <taxon>Viruses</taxon>
        <taxon>Varidnaviria</taxon>
        <taxon>Bamfordvirae</taxon>
        <taxon>Nucleocytoviricota</taxon>
        <taxon>Megaviricetes</taxon>
        <taxon>Imitervirales</taxon>
        <taxon>Mimiviridae</taxon>
    </lineage>
</organism>
<name>A0A3G4ZW89_9VIRU</name>
<dbReference type="Gene3D" id="1.25.40.20">
    <property type="entry name" value="Ankyrin repeat-containing domain"/>
    <property type="match status" value="1"/>
</dbReference>
<protein>
    <recommendedName>
        <fullName evidence="2">Ankyrin repeat protein</fullName>
    </recommendedName>
</protein>
<sequence>MGAVNAKNINQVVDGGDNTIIMRYMYYKQRHTKILSYVTKYHDFIDFNIQNKEGETLLMLACRFKHRELFDMLLTYEDVNLNICDKQEHTVLDYISTQYYLVQILNHKHYNDETVKYKPIINRYIRNGKCDMALMLIKYKNIIYNDYIYLFDGVYVAHNDMKYLHYDRDEIERFATYIYDQYCKPHDMSSAEYLVVLSYTMSFPTLYKTIQQDMTTKITTTDITFIGNMLSKNKIHVQPKKLKI</sequence>
<proteinExistence type="predicted"/>
<accession>A0A3G4ZW89</accession>
<evidence type="ECO:0000313" key="1">
    <source>
        <dbReference type="EMBL" id="AYV79168.1"/>
    </source>
</evidence>
<dbReference type="SUPFAM" id="SSF48403">
    <property type="entry name" value="Ankyrin repeat"/>
    <property type="match status" value="1"/>
</dbReference>
<reference evidence="1" key="1">
    <citation type="submission" date="2018-10" db="EMBL/GenBank/DDBJ databases">
        <title>Hidden diversity of soil giant viruses.</title>
        <authorList>
            <person name="Schulz F."/>
            <person name="Alteio L."/>
            <person name="Goudeau D."/>
            <person name="Ryan E.M."/>
            <person name="Malmstrom R.R."/>
            <person name="Blanchard J."/>
            <person name="Woyke T."/>
        </authorList>
    </citation>
    <scope>NUCLEOTIDE SEQUENCE</scope>
    <source>
        <strain evidence="1">FNV1</strain>
    </source>
</reference>
<dbReference type="InterPro" id="IPR002110">
    <property type="entry name" value="Ankyrin_rpt"/>
</dbReference>
<gene>
    <name evidence="1" type="ORF">Faunusvirus4_9</name>
</gene>